<protein>
    <submittedName>
        <fullName evidence="1">Uncharacterized protein</fullName>
    </submittedName>
</protein>
<dbReference type="EMBL" id="MLAW01000082">
    <property type="protein sequence ID" value="OJJ14254.1"/>
    <property type="molecule type" value="Genomic_DNA"/>
</dbReference>
<accession>A0A1L9QJK9</accession>
<comment type="caution">
    <text evidence="1">The sequence shown here is derived from an EMBL/GenBank/DDBJ whole genome shotgun (WGS) entry which is preliminary data.</text>
</comment>
<dbReference type="STRING" id="1925591.BI308_25095"/>
<dbReference type="Proteomes" id="UP000183940">
    <property type="component" value="Unassembled WGS sequence"/>
</dbReference>
<evidence type="ECO:0000313" key="1">
    <source>
        <dbReference type="EMBL" id="OJJ14254.1"/>
    </source>
</evidence>
<reference evidence="1" key="1">
    <citation type="submission" date="2016-10" db="EMBL/GenBank/DDBJ databases">
        <title>CRISPR-Cas defence system in Roseofilum reptotaenium: evidence of a bacteriophage-cyanobacterium arms race in the coral black band disease.</title>
        <authorList>
            <person name="Buerger P."/>
            <person name="Wood-Charlson E.M."/>
            <person name="Weynberg K.D."/>
            <person name="Willis B."/>
            <person name="Van Oppen M.J."/>
        </authorList>
    </citation>
    <scope>NUCLEOTIDE SEQUENCE [LARGE SCALE GENOMIC DNA]</scope>
    <source>
        <strain evidence="1">AO1-A</strain>
    </source>
</reference>
<dbReference type="AlphaFoldDB" id="A0A1L9QJK9"/>
<organism evidence="1 2">
    <name type="scientific">Roseofilum reptotaenium AO1-A</name>
    <dbReference type="NCBI Taxonomy" id="1925591"/>
    <lineage>
        <taxon>Bacteria</taxon>
        <taxon>Bacillati</taxon>
        <taxon>Cyanobacteriota</taxon>
        <taxon>Cyanophyceae</taxon>
        <taxon>Desertifilales</taxon>
        <taxon>Desertifilaceae</taxon>
        <taxon>Roseofilum</taxon>
    </lineage>
</organism>
<gene>
    <name evidence="1" type="ORF">BI308_25095</name>
</gene>
<sequence>MDELRAVLELATEEELQQLTHLLFQRKLNPLDYVYTPDPIAVQSQNRQQWIDTIEERFQFLAADGFTVLRGQTQTITYRQVLIQVSRYLKLPYSQELSTTELEAEIFLHLIRRSWKKLPAEQKRGLKERIRKALAKADFAEPLPLSTQKDPIAVFLKGGCALAVNSVIRPLLVQKLAQQFALHFAAYQAAKQALVRGGAIAATKIQSQIILQKASLGMATNAARYGAARTLFAVLGPTLWAWFFADLGWRAISTNYTRIIPMIFALAQIRLTRSTAWEMA</sequence>
<dbReference type="PANTHER" id="PTHR37203:SF3">
    <property type="entry name" value="SLR0975 PROTEIN"/>
    <property type="match status" value="1"/>
</dbReference>
<evidence type="ECO:0000313" key="2">
    <source>
        <dbReference type="Proteomes" id="UP000183940"/>
    </source>
</evidence>
<proteinExistence type="predicted"/>
<dbReference type="PANTHER" id="PTHR37203">
    <property type="match status" value="1"/>
</dbReference>
<name>A0A1L9QJK9_9CYAN</name>
<keyword evidence="2" id="KW-1185">Reference proteome</keyword>